<accession>A0ABT8YCR7</accession>
<comment type="caution">
    <text evidence="3">The sequence shown here is derived from an EMBL/GenBank/DDBJ whole genome shotgun (WGS) entry which is preliminary data.</text>
</comment>
<sequence>MTDAGASKDNPTTSASVPGINIDKKPSNVAIYSAIVSSLALVGTIFNTWFASFSPANLDVQLGNTAAIAL</sequence>
<name>A0ABT8YCR7_9SPHN</name>
<evidence type="ECO:0000313" key="3">
    <source>
        <dbReference type="EMBL" id="MDO6416132.1"/>
    </source>
</evidence>
<dbReference type="EMBL" id="JAUOTP010000009">
    <property type="protein sequence ID" value="MDO6416132.1"/>
    <property type="molecule type" value="Genomic_DNA"/>
</dbReference>
<keyword evidence="2" id="KW-0472">Membrane</keyword>
<dbReference type="Proteomes" id="UP001169764">
    <property type="component" value="Unassembled WGS sequence"/>
</dbReference>
<protein>
    <recommendedName>
        <fullName evidence="5">MFS transporter</fullName>
    </recommendedName>
</protein>
<gene>
    <name evidence="3" type="ORF">Q4F19_17230</name>
</gene>
<evidence type="ECO:0008006" key="5">
    <source>
        <dbReference type="Google" id="ProtNLM"/>
    </source>
</evidence>
<keyword evidence="2" id="KW-1133">Transmembrane helix</keyword>
<proteinExistence type="predicted"/>
<keyword evidence="4" id="KW-1185">Reference proteome</keyword>
<dbReference type="RefSeq" id="WP_303545185.1">
    <property type="nucleotide sequence ID" value="NZ_JAUOTP010000009.1"/>
</dbReference>
<keyword evidence="2" id="KW-0812">Transmembrane</keyword>
<evidence type="ECO:0000313" key="4">
    <source>
        <dbReference type="Proteomes" id="UP001169764"/>
    </source>
</evidence>
<feature type="transmembrane region" description="Helical" evidence="2">
    <location>
        <begin position="29"/>
        <end position="50"/>
    </location>
</feature>
<feature type="region of interest" description="Disordered" evidence="1">
    <location>
        <begin position="1"/>
        <end position="20"/>
    </location>
</feature>
<evidence type="ECO:0000256" key="1">
    <source>
        <dbReference type="SAM" id="MobiDB-lite"/>
    </source>
</evidence>
<organism evidence="3 4">
    <name type="scientific">Sphingomonas natans</name>
    <dbReference type="NCBI Taxonomy" id="3063330"/>
    <lineage>
        <taxon>Bacteria</taxon>
        <taxon>Pseudomonadati</taxon>
        <taxon>Pseudomonadota</taxon>
        <taxon>Alphaproteobacteria</taxon>
        <taxon>Sphingomonadales</taxon>
        <taxon>Sphingomonadaceae</taxon>
        <taxon>Sphingomonas</taxon>
    </lineage>
</organism>
<reference evidence="3" key="1">
    <citation type="submission" date="2023-07" db="EMBL/GenBank/DDBJ databases">
        <authorList>
            <person name="Kim M."/>
        </authorList>
    </citation>
    <scope>NUCLEOTIDE SEQUENCE</scope>
    <source>
        <strain evidence="3">BIUV-7</strain>
    </source>
</reference>
<evidence type="ECO:0000256" key="2">
    <source>
        <dbReference type="SAM" id="Phobius"/>
    </source>
</evidence>